<dbReference type="GO" id="GO:0061186">
    <property type="term" value="P:negative regulation of silent mating-type cassette heterochromatin formation"/>
    <property type="evidence" value="ECO:0007669"/>
    <property type="project" value="EnsemblFungi"/>
</dbReference>
<dbReference type="KEGG" id="kaf:KAFR_0K00750"/>
<dbReference type="InParanoid" id="H2B1D0"/>
<dbReference type="OrthoDB" id="20886at2759"/>
<dbReference type="Proteomes" id="UP000005220">
    <property type="component" value="Chromosome 11"/>
</dbReference>
<dbReference type="AlphaFoldDB" id="H2B1D0"/>
<dbReference type="GO" id="GO:0034605">
    <property type="term" value="P:cellular response to heat"/>
    <property type="evidence" value="ECO:0007669"/>
    <property type="project" value="EnsemblFungi"/>
</dbReference>
<dbReference type="GO" id="GO:0033698">
    <property type="term" value="C:Rpd3L complex"/>
    <property type="evidence" value="ECO:0007669"/>
    <property type="project" value="EnsemblFungi"/>
</dbReference>
<protein>
    <recommendedName>
        <fullName evidence="9">Transcriptional regulatory protein DEP1</fullName>
    </recommendedName>
</protein>
<proteinExistence type="predicted"/>
<keyword evidence="4" id="KW-0804">Transcription</keyword>
<feature type="region of interest" description="Disordered" evidence="6">
    <location>
        <begin position="55"/>
        <end position="223"/>
    </location>
</feature>
<comment type="subcellular location">
    <subcellularLocation>
        <location evidence="1">Nucleus</location>
    </subcellularLocation>
</comment>
<dbReference type="Pfam" id="PF08598">
    <property type="entry name" value="Sds3"/>
    <property type="match status" value="1"/>
</dbReference>
<dbReference type="GO" id="GO:1900090">
    <property type="term" value="P:positive regulation of inositol biosynthetic process"/>
    <property type="evidence" value="ECO:0007669"/>
    <property type="project" value="EnsemblFungi"/>
</dbReference>
<dbReference type="GO" id="GO:1900089">
    <property type="term" value="P:negative regulation of inositol biosynthetic process"/>
    <property type="evidence" value="ECO:0007669"/>
    <property type="project" value="EnsemblFungi"/>
</dbReference>
<dbReference type="STRING" id="1071382.H2B1D0"/>
<evidence type="ECO:0000256" key="6">
    <source>
        <dbReference type="SAM" id="MobiDB-lite"/>
    </source>
</evidence>
<evidence type="ECO:0000256" key="1">
    <source>
        <dbReference type="ARBA" id="ARBA00004123"/>
    </source>
</evidence>
<evidence type="ECO:0000256" key="5">
    <source>
        <dbReference type="ARBA" id="ARBA00023242"/>
    </source>
</evidence>
<dbReference type="HOGENOM" id="CLU_028822_0_0_1"/>
<gene>
    <name evidence="7" type="primary">KAFR0K00750</name>
    <name evidence="7" type="ORF">KAFR_0K00750</name>
</gene>
<dbReference type="GO" id="GO:2001246">
    <property type="term" value="P:negative regulation of phosphatidylcholine biosynthetic process"/>
    <property type="evidence" value="ECO:0007669"/>
    <property type="project" value="EnsemblFungi"/>
</dbReference>
<feature type="compositionally biased region" description="Acidic residues" evidence="6">
    <location>
        <begin position="108"/>
        <end position="118"/>
    </location>
</feature>
<evidence type="ECO:0008006" key="9">
    <source>
        <dbReference type="Google" id="ProtNLM"/>
    </source>
</evidence>
<keyword evidence="2" id="KW-0678">Repressor</keyword>
<feature type="compositionally biased region" description="Basic and acidic residues" evidence="6">
    <location>
        <begin position="144"/>
        <end position="156"/>
    </location>
</feature>
<dbReference type="GO" id="GO:0030174">
    <property type="term" value="P:regulation of DNA-templated DNA replication initiation"/>
    <property type="evidence" value="ECO:0007669"/>
    <property type="project" value="EnsemblFungi"/>
</dbReference>
<dbReference type="RefSeq" id="XP_003959565.1">
    <property type="nucleotide sequence ID" value="XM_003959516.1"/>
</dbReference>
<dbReference type="GeneID" id="13886806"/>
<dbReference type="GO" id="GO:0000122">
    <property type="term" value="P:negative regulation of transcription by RNA polymerase II"/>
    <property type="evidence" value="ECO:0007669"/>
    <property type="project" value="EnsemblFungi"/>
</dbReference>
<feature type="compositionally biased region" description="Acidic residues" evidence="6">
    <location>
        <begin position="170"/>
        <end position="179"/>
    </location>
</feature>
<dbReference type="GO" id="GO:1900470">
    <property type="term" value="P:positive regulation of phosphatidylserine biosynthetic process"/>
    <property type="evidence" value="ECO:0007669"/>
    <property type="project" value="EnsemblFungi"/>
</dbReference>
<keyword evidence="3" id="KW-0805">Transcription regulation</keyword>
<feature type="compositionally biased region" description="Acidic residues" evidence="6">
    <location>
        <begin position="209"/>
        <end position="223"/>
    </location>
</feature>
<dbReference type="eggNOG" id="ENOG502S36P">
    <property type="taxonomic scope" value="Eukaryota"/>
</dbReference>
<name>H2B1D0_KAZAF</name>
<keyword evidence="8" id="KW-1185">Reference proteome</keyword>
<dbReference type="InterPro" id="IPR013907">
    <property type="entry name" value="Sds3"/>
</dbReference>
<dbReference type="GO" id="GO:2001247">
    <property type="term" value="P:positive regulation of phosphatidylcholine biosynthetic process"/>
    <property type="evidence" value="ECO:0007669"/>
    <property type="project" value="EnsemblFungi"/>
</dbReference>
<sequence>MGKELNQNNLSFLNSNIQEKKEEDEESALTNFEFNQQEELNSNLNLSEYCISSDADTEKMDSDQQVSIPKLSELIQDAGNEEEESEKILKKRKLETDAIDNEQKEEKDHEEEEEGEGEETIHAHEDGGDEGENADDEDEDDDEAIKVKQDTTKADEQPSLIETISQEHAMEEEEEQKESEEERPKEEKEESNKNILDVEDEKNLISESTPEEEELKEQDEEETAIDFENKRLEALNDITDIEYKFAELRQKLYDNKLLKLETELQMCLEGTHPELQKYYSKIASIRDNKLRKAYQRQKYELSCIDKETKASRIFIHQNFYKNVNDLKNHLLNETTQEWYDINKERRDIDVIVPDINYHVPIKTSKKTLSCITGYAGAAQARLPGEPISEDLEVENIKFRYKNNPVDKLEVIVDRMRLNNHLSDLEGLKRYYSAFPGAPNLSSLRDSEINDDFQELANLTH</sequence>
<dbReference type="GO" id="GO:0045944">
    <property type="term" value="P:positive regulation of transcription by RNA polymerase II"/>
    <property type="evidence" value="ECO:0007669"/>
    <property type="project" value="EnsemblFungi"/>
</dbReference>
<organism evidence="7 8">
    <name type="scientific">Kazachstania africana (strain ATCC 22294 / BCRC 22015 / CBS 2517 / CECT 1963 / NBRC 1671 / NRRL Y-8276)</name>
    <name type="common">Yeast</name>
    <name type="synonym">Kluyveromyces africanus</name>
    <dbReference type="NCBI Taxonomy" id="1071382"/>
    <lineage>
        <taxon>Eukaryota</taxon>
        <taxon>Fungi</taxon>
        <taxon>Dikarya</taxon>
        <taxon>Ascomycota</taxon>
        <taxon>Saccharomycotina</taxon>
        <taxon>Saccharomycetes</taxon>
        <taxon>Saccharomycetales</taxon>
        <taxon>Saccharomycetaceae</taxon>
        <taxon>Kazachstania</taxon>
    </lineage>
</organism>
<dbReference type="PANTHER" id="PTHR21964">
    <property type="entry name" value="BREAST CANCER METASTASIS-SUPPRESSOR 1"/>
    <property type="match status" value="1"/>
</dbReference>
<feature type="compositionally biased region" description="Basic and acidic residues" evidence="6">
    <location>
        <begin position="180"/>
        <end position="192"/>
    </location>
</feature>
<evidence type="ECO:0000256" key="2">
    <source>
        <dbReference type="ARBA" id="ARBA00022491"/>
    </source>
</evidence>
<dbReference type="EMBL" id="HE650831">
    <property type="protein sequence ID" value="CCF60430.1"/>
    <property type="molecule type" value="Genomic_DNA"/>
</dbReference>
<dbReference type="GO" id="GO:0005739">
    <property type="term" value="C:mitochondrion"/>
    <property type="evidence" value="ECO:0007669"/>
    <property type="project" value="EnsemblFungi"/>
</dbReference>
<keyword evidence="5" id="KW-0539">Nucleus</keyword>
<dbReference type="SMART" id="SM01401">
    <property type="entry name" value="Sds3"/>
    <property type="match status" value="1"/>
</dbReference>
<dbReference type="Gene3D" id="1.20.5.1500">
    <property type="match status" value="1"/>
</dbReference>
<dbReference type="GO" id="GO:0061188">
    <property type="term" value="P:negative regulation of rDNA heterochromatin formation"/>
    <property type="evidence" value="ECO:0007669"/>
    <property type="project" value="EnsemblFungi"/>
</dbReference>
<feature type="compositionally biased region" description="Low complexity" evidence="6">
    <location>
        <begin position="1"/>
        <end position="16"/>
    </location>
</feature>
<evidence type="ECO:0000256" key="4">
    <source>
        <dbReference type="ARBA" id="ARBA00023163"/>
    </source>
</evidence>
<accession>H2B1D0</accession>
<feature type="region of interest" description="Disordered" evidence="6">
    <location>
        <begin position="1"/>
        <end position="28"/>
    </location>
</feature>
<evidence type="ECO:0000313" key="7">
    <source>
        <dbReference type="EMBL" id="CCF60430.1"/>
    </source>
</evidence>
<evidence type="ECO:0000256" key="3">
    <source>
        <dbReference type="ARBA" id="ARBA00023015"/>
    </source>
</evidence>
<reference evidence="7 8" key="1">
    <citation type="journal article" date="2011" name="Proc. Natl. Acad. Sci. U.S.A.">
        <title>Evolutionary erosion of yeast sex chromosomes by mating-type switching accidents.</title>
        <authorList>
            <person name="Gordon J.L."/>
            <person name="Armisen D."/>
            <person name="Proux-Wera E."/>
            <person name="Oheigeartaigh S.S."/>
            <person name="Byrne K.P."/>
            <person name="Wolfe K.H."/>
        </authorList>
    </citation>
    <scope>NUCLEOTIDE SEQUENCE [LARGE SCALE GENOMIC DNA]</scope>
    <source>
        <strain evidence="8">ATCC 22294 / BCRC 22015 / CBS 2517 / CECT 1963 / NBRC 1671 / NRRL Y-8276</strain>
    </source>
</reference>
<feature type="compositionally biased region" description="Acidic residues" evidence="6">
    <location>
        <begin position="127"/>
        <end position="143"/>
    </location>
</feature>
<dbReference type="FunCoup" id="H2B1D0">
    <property type="interactions" value="188"/>
</dbReference>
<evidence type="ECO:0000313" key="8">
    <source>
        <dbReference type="Proteomes" id="UP000005220"/>
    </source>
</evidence>
<dbReference type="GO" id="GO:1900469">
    <property type="term" value="P:negative regulation of phosphatidylserine biosynthetic process"/>
    <property type="evidence" value="ECO:0007669"/>
    <property type="project" value="EnsemblFungi"/>
</dbReference>